<comment type="caution">
    <text evidence="3">The sequence shown here is derived from an EMBL/GenBank/DDBJ whole genome shotgun (WGS) entry which is preliminary data.</text>
</comment>
<dbReference type="PANTHER" id="PTHR12526">
    <property type="entry name" value="GLYCOSYLTRANSFERASE"/>
    <property type="match status" value="1"/>
</dbReference>
<protein>
    <submittedName>
        <fullName evidence="3">Glycosyl transferase family 1</fullName>
    </submittedName>
</protein>
<dbReference type="EMBL" id="JACT01000001">
    <property type="protein sequence ID" value="KMS57018.1"/>
    <property type="molecule type" value="Genomic_DNA"/>
</dbReference>
<feature type="region of interest" description="Disordered" evidence="1">
    <location>
        <begin position="1"/>
        <end position="33"/>
    </location>
</feature>
<keyword evidence="4" id="KW-1185">Reference proteome</keyword>
<evidence type="ECO:0000256" key="1">
    <source>
        <dbReference type="SAM" id="MobiDB-lite"/>
    </source>
</evidence>
<dbReference type="STRING" id="1420583.V473_01820"/>
<evidence type="ECO:0000313" key="3">
    <source>
        <dbReference type="EMBL" id="KMS57018.1"/>
    </source>
</evidence>
<dbReference type="AlphaFoldDB" id="A0A0J7Y0V0"/>
<sequence>MEPRHRHRATGERPGRGGQPAGRALSSRARSIDRRGLARGGGCAAGSAMKVAFYVHALAATGVVRNVRLLAGDFHARGHDVTLVTALPGGEGVAGVPHHALLARTGGSRMLQKWRAIPRLHAYLRRARPDILLSAGNHGHLTALLGSRVVPGLRRIYRISNDLRRAAPGTPGRLGGSLGRLLAIRLLAADADRLVLVSPTLAVGAFARALAEGRAHVIENAIDPAIARACAIGPSPHGCYDDGVPVIVAIGRLAPQKNFGTLLTAFAQLRREGTVARLVILGESRDRSQQALRAQADALGIGADLLLPGTVDNVFPWLTRAGAFVLPSWWEGSANVLLEAMALDVPVVASRSAGNADSLLGQGRYGLLVDPSDPAAMAQAMARQIDPTRAIRPGDRIDAYRLDAMLNNWARAIA</sequence>
<name>A0A0J7Y0V0_9SPHN</name>
<accession>A0A0J7Y0V0</accession>
<reference evidence="3 4" key="1">
    <citation type="journal article" date="2015" name="G3 (Bethesda)">
        <title>Insights into Ongoing Evolution of the Hexachlorocyclohexane Catabolic Pathway from Comparative Genomics of Ten Sphingomonadaceae Strains.</title>
        <authorList>
            <person name="Pearce S.L."/>
            <person name="Oakeshott J.G."/>
            <person name="Pandey G."/>
        </authorList>
    </citation>
    <scope>NUCLEOTIDE SEQUENCE [LARGE SCALE GENOMIC DNA]</scope>
    <source>
        <strain evidence="3 4">LL01</strain>
    </source>
</reference>
<dbReference type="Gene3D" id="3.40.50.2000">
    <property type="entry name" value="Glycogen Phosphorylase B"/>
    <property type="match status" value="2"/>
</dbReference>
<gene>
    <name evidence="3" type="ORF">V473_01820</name>
</gene>
<dbReference type="SUPFAM" id="SSF53756">
    <property type="entry name" value="UDP-Glycosyltransferase/glycogen phosphorylase"/>
    <property type="match status" value="1"/>
</dbReference>
<dbReference type="GO" id="GO:0016757">
    <property type="term" value="F:glycosyltransferase activity"/>
    <property type="evidence" value="ECO:0007669"/>
    <property type="project" value="TreeGrafter"/>
</dbReference>
<evidence type="ECO:0000313" key="4">
    <source>
        <dbReference type="Proteomes" id="UP000052232"/>
    </source>
</evidence>
<dbReference type="Pfam" id="PF13439">
    <property type="entry name" value="Glyco_transf_4"/>
    <property type="match status" value="1"/>
</dbReference>
<organism evidence="3 4">
    <name type="scientific">Sphingobium cupriresistens LL01</name>
    <dbReference type="NCBI Taxonomy" id="1420583"/>
    <lineage>
        <taxon>Bacteria</taxon>
        <taxon>Pseudomonadati</taxon>
        <taxon>Pseudomonadota</taxon>
        <taxon>Alphaproteobacteria</taxon>
        <taxon>Sphingomonadales</taxon>
        <taxon>Sphingomonadaceae</taxon>
        <taxon>Sphingobium</taxon>
    </lineage>
</organism>
<proteinExistence type="predicted"/>
<dbReference type="InterPro" id="IPR028098">
    <property type="entry name" value="Glyco_trans_4-like_N"/>
</dbReference>
<dbReference type="Pfam" id="PF13692">
    <property type="entry name" value="Glyco_trans_1_4"/>
    <property type="match status" value="1"/>
</dbReference>
<dbReference type="CDD" id="cd03811">
    <property type="entry name" value="GT4_GT28_WabH-like"/>
    <property type="match status" value="1"/>
</dbReference>
<dbReference type="PANTHER" id="PTHR12526:SF636">
    <property type="entry name" value="BLL3647 PROTEIN"/>
    <property type="match status" value="1"/>
</dbReference>
<keyword evidence="3" id="KW-0808">Transferase</keyword>
<dbReference type="PATRIC" id="fig|1420583.3.peg.361"/>
<dbReference type="Proteomes" id="UP000052232">
    <property type="component" value="Unassembled WGS sequence"/>
</dbReference>
<feature type="domain" description="Glycosyltransferase subfamily 4-like N-terminal" evidence="2">
    <location>
        <begin position="62"/>
        <end position="225"/>
    </location>
</feature>
<evidence type="ECO:0000259" key="2">
    <source>
        <dbReference type="Pfam" id="PF13439"/>
    </source>
</evidence>
<feature type="compositionally biased region" description="Basic and acidic residues" evidence="1">
    <location>
        <begin position="1"/>
        <end position="15"/>
    </location>
</feature>